<organism evidence="1">
    <name type="scientific">Absidia glauca</name>
    <name type="common">Pin mould</name>
    <dbReference type="NCBI Taxonomy" id="4829"/>
    <lineage>
        <taxon>Eukaryota</taxon>
        <taxon>Fungi</taxon>
        <taxon>Fungi incertae sedis</taxon>
        <taxon>Mucoromycota</taxon>
        <taxon>Mucoromycotina</taxon>
        <taxon>Mucoromycetes</taxon>
        <taxon>Mucorales</taxon>
        <taxon>Cunninghamellaceae</taxon>
        <taxon>Absidia</taxon>
    </lineage>
</organism>
<keyword evidence="2" id="KW-1185">Reference proteome</keyword>
<proteinExistence type="predicted"/>
<protein>
    <submittedName>
        <fullName evidence="1">Uncharacterized protein</fullName>
    </submittedName>
</protein>
<dbReference type="AlphaFoldDB" id="A0A168M2K5"/>
<sequence>MSERLKIVEERTALMERMDRKLDYILEKLDSHEDLEEETVLRTVEKPPQRWVVAKDLINKHRAANNIDPTLKWSHLPQTTQLELITELERIMAAGPSNILINTAIDQWIARQVLANGWANTVPRTSMRRMQA</sequence>
<evidence type="ECO:0000313" key="2">
    <source>
        <dbReference type="Proteomes" id="UP000078561"/>
    </source>
</evidence>
<name>A0A168M2K5_ABSGL</name>
<reference evidence="1" key="1">
    <citation type="submission" date="2016-04" db="EMBL/GenBank/DDBJ databases">
        <authorList>
            <person name="Evans L.H."/>
            <person name="Alamgir A."/>
            <person name="Owens N."/>
            <person name="Weber N.D."/>
            <person name="Virtaneva K."/>
            <person name="Barbian K."/>
            <person name="Babar A."/>
            <person name="Rosenke K."/>
        </authorList>
    </citation>
    <scope>NUCLEOTIDE SEQUENCE [LARGE SCALE GENOMIC DNA]</scope>
    <source>
        <strain evidence="1">CBS 101.48</strain>
    </source>
</reference>
<dbReference type="EMBL" id="LT551975">
    <property type="protein sequence ID" value="SAL97856.1"/>
    <property type="molecule type" value="Genomic_DNA"/>
</dbReference>
<gene>
    <name evidence="1" type="primary">ABSGL_03375.1 scaffold 4465</name>
</gene>
<dbReference type="InParanoid" id="A0A168M2K5"/>
<accession>A0A168M2K5</accession>
<evidence type="ECO:0000313" key="1">
    <source>
        <dbReference type="EMBL" id="SAL97856.1"/>
    </source>
</evidence>
<dbReference type="Proteomes" id="UP000078561">
    <property type="component" value="Unassembled WGS sequence"/>
</dbReference>